<dbReference type="Proteomes" id="UP000325713">
    <property type="component" value="Chromosome"/>
</dbReference>
<evidence type="ECO:0000256" key="2">
    <source>
        <dbReference type="ARBA" id="ARBA00022475"/>
    </source>
</evidence>
<feature type="transmembrane region" description="Helical" evidence="6">
    <location>
        <begin position="121"/>
        <end position="144"/>
    </location>
</feature>
<evidence type="ECO:0000256" key="6">
    <source>
        <dbReference type="SAM" id="Phobius"/>
    </source>
</evidence>
<dbReference type="GO" id="GO:0005886">
    <property type="term" value="C:plasma membrane"/>
    <property type="evidence" value="ECO:0007669"/>
    <property type="project" value="UniProtKB-SubCell"/>
</dbReference>
<dbReference type="PANTHER" id="PTHR36115:SF4">
    <property type="entry name" value="MEMBRANE PROTEIN"/>
    <property type="match status" value="1"/>
</dbReference>
<gene>
    <name evidence="8" type="ORF">D0T92_00580</name>
</gene>
<evidence type="ECO:0000313" key="8">
    <source>
        <dbReference type="EMBL" id="QEY25187.1"/>
    </source>
</evidence>
<evidence type="ECO:0000313" key="9">
    <source>
        <dbReference type="Proteomes" id="UP000325713"/>
    </source>
</evidence>
<feature type="domain" description="RDD" evidence="7">
    <location>
        <begin position="22"/>
        <end position="182"/>
    </location>
</feature>
<sequence>MNEYTNNTIQQSPETEIVMEPASAVRRITACFLNCFFTIITILPFYVTIVYSFEHTKEFTEELAEWAWLLSLFIPLFYVFVQIVMISASGQSLGKKVMKIRLLKTDGTNPGFIRAVLIREFGFILTLNTIFDLISGLVFGTWYVDGATTISQVFLQITFLVCVIMLFNRSKNRRTLQDYFAKTIVVKLPDNQSYWV</sequence>
<evidence type="ECO:0000256" key="3">
    <source>
        <dbReference type="ARBA" id="ARBA00022692"/>
    </source>
</evidence>
<evidence type="ECO:0000256" key="1">
    <source>
        <dbReference type="ARBA" id="ARBA00004651"/>
    </source>
</evidence>
<accession>A0A5J6PWA1</accession>
<dbReference type="AlphaFoldDB" id="A0A5J6PWA1"/>
<feature type="transmembrane region" description="Helical" evidence="6">
    <location>
        <begin position="66"/>
        <end position="88"/>
    </location>
</feature>
<keyword evidence="2" id="KW-1003">Cell membrane</keyword>
<evidence type="ECO:0000259" key="7">
    <source>
        <dbReference type="Pfam" id="PF06271"/>
    </source>
</evidence>
<feature type="transmembrane region" description="Helical" evidence="6">
    <location>
        <begin position="150"/>
        <end position="167"/>
    </location>
</feature>
<keyword evidence="3 6" id="KW-0812">Transmembrane</keyword>
<keyword evidence="5 6" id="KW-0472">Membrane</keyword>
<dbReference type="InterPro" id="IPR051791">
    <property type="entry name" value="Pra-immunoreactive"/>
</dbReference>
<dbReference type="Pfam" id="PF06271">
    <property type="entry name" value="RDD"/>
    <property type="match status" value="1"/>
</dbReference>
<dbReference type="EMBL" id="CP031700">
    <property type="protein sequence ID" value="QEY25187.1"/>
    <property type="molecule type" value="Genomic_DNA"/>
</dbReference>
<dbReference type="InterPro" id="IPR010432">
    <property type="entry name" value="RDD"/>
</dbReference>
<proteinExistence type="predicted"/>
<organism evidence="8 9">
    <name type="scientific">Neisseria zalophi</name>
    <dbReference type="NCBI Taxonomy" id="640030"/>
    <lineage>
        <taxon>Bacteria</taxon>
        <taxon>Pseudomonadati</taxon>
        <taxon>Pseudomonadota</taxon>
        <taxon>Betaproteobacteria</taxon>
        <taxon>Neisseriales</taxon>
        <taxon>Neisseriaceae</taxon>
        <taxon>Neisseria</taxon>
    </lineage>
</organism>
<reference evidence="8 9" key="1">
    <citation type="submission" date="2018-08" db="EMBL/GenBank/DDBJ databases">
        <title>Neisseria zalophi ATCC BAA-2455 complete genome.</title>
        <authorList>
            <person name="Veseli I.A."/>
            <person name="Buttler R."/>
            <person name="Mascarenhas dos Santos A.C."/>
            <person name="Pombert J.-F."/>
        </authorList>
    </citation>
    <scope>NUCLEOTIDE SEQUENCE [LARGE SCALE GENOMIC DNA]</scope>
    <source>
        <strain evidence="8 9">ATCC BAA-2455</strain>
    </source>
</reference>
<keyword evidence="4 6" id="KW-1133">Transmembrane helix</keyword>
<feature type="transmembrane region" description="Helical" evidence="6">
    <location>
        <begin position="28"/>
        <end position="46"/>
    </location>
</feature>
<dbReference type="RefSeq" id="WP_151049231.1">
    <property type="nucleotide sequence ID" value="NZ_CP031700.1"/>
</dbReference>
<comment type="subcellular location">
    <subcellularLocation>
        <location evidence="1">Cell membrane</location>
        <topology evidence="1">Multi-pass membrane protein</topology>
    </subcellularLocation>
</comment>
<evidence type="ECO:0000256" key="4">
    <source>
        <dbReference type="ARBA" id="ARBA00022989"/>
    </source>
</evidence>
<dbReference type="OrthoDB" id="8613388at2"/>
<dbReference type="PANTHER" id="PTHR36115">
    <property type="entry name" value="PROLINE-RICH ANTIGEN HOMOLOG-RELATED"/>
    <property type="match status" value="1"/>
</dbReference>
<keyword evidence="9" id="KW-1185">Reference proteome</keyword>
<dbReference type="KEGG" id="nzl:D0T92_00580"/>
<evidence type="ECO:0000256" key="5">
    <source>
        <dbReference type="ARBA" id="ARBA00023136"/>
    </source>
</evidence>
<name>A0A5J6PWA1_9NEIS</name>
<protein>
    <submittedName>
        <fullName evidence="8">RDD family protein</fullName>
    </submittedName>
</protein>